<dbReference type="EMBL" id="OZ075119">
    <property type="protein sequence ID" value="CAL5093773.1"/>
    <property type="molecule type" value="Genomic_DNA"/>
</dbReference>
<evidence type="ECO:0000256" key="1">
    <source>
        <dbReference type="SAM" id="Phobius"/>
    </source>
</evidence>
<gene>
    <name evidence="3" type="ORF">URODEC1_LOCUS115534</name>
</gene>
<evidence type="ECO:0000313" key="3">
    <source>
        <dbReference type="EMBL" id="CAL5093773.1"/>
    </source>
</evidence>
<dbReference type="Pfam" id="PF13968">
    <property type="entry name" value="DUF4220"/>
    <property type="match status" value="1"/>
</dbReference>
<feature type="transmembrane region" description="Helical" evidence="1">
    <location>
        <begin position="47"/>
        <end position="68"/>
    </location>
</feature>
<evidence type="ECO:0000259" key="2">
    <source>
        <dbReference type="Pfam" id="PF13968"/>
    </source>
</evidence>
<dbReference type="InterPro" id="IPR025315">
    <property type="entry name" value="DUF4220"/>
</dbReference>
<sequence>MAAQAVVHLWKEWGLHVLVLLSFTLQVTLLVLAELRRRIDSGVLRAFVWSAYMLADSVAIYAIGHLSVTSQAAEHQVMALWAPLLLVHLGGQDNITAYALEDNRLWLRHLQTLAVQATGAAYVLYVSLLQEPALIGGGGGGRRHPRWLRCAAALLLAVGIAKYGERVWALIRANSSPSGKTYKIAESNSIIDCGTKEVSETDTEGLWQVAHGMLNVAKDLLQAPRPLVTVDMLGHKEEMRGDVMCKVAEIQLPLMHDVLFSKAEVIHTWYGLCIRVFSWVATAVALFLFHAHQVGSCNCSTRKDAAVTYVLLAGAVILEAVSGLRSLVSTWTWWSCSLMDYYRHSGPCPSLFACWRVARALAGLLAALCCCIRAAGDCLPRTWSGSMGQLNLFHMCSSARASRISKTAQGIGVEDWWNVLAYSRSTRVSQRIKDLLVRQVEKSVGIFEESANHIRNSRGQAALERWGAEVLLVESVGLKFEDSILVWHVATDAYLCWYRSRQNSRTHQEEAAAEEDDDLATAVQALSNYMFFLLAARPYMLPPASRVNYAWLCSRLIREEGSEYVCSAEDLVRAFALPDKYRNILQPPDQDDAARMNHIRGDFSRDLPVLSKGSDLCRCLIDMQQLQDAPGAAAASNGNGTTLDLIAQVWSEMICYAGAHCGACTPCGLATAASSSPWPPFWCATVKEATLSLPVMLQPLMLPSDRRWTYLYRKGTVINKPILLYLYKNLPPHLLAPCMCTYWLITFSFFCEKPNTSLLVACMHVFCK</sequence>
<keyword evidence="4" id="KW-1185">Reference proteome</keyword>
<name>A0ABC9GGG7_9POAL</name>
<proteinExistence type="predicted"/>
<keyword evidence="1" id="KW-1133">Transmembrane helix</keyword>
<dbReference type="PANTHER" id="PTHR31325">
    <property type="entry name" value="OS01G0798800 PROTEIN-RELATED"/>
    <property type="match status" value="1"/>
</dbReference>
<keyword evidence="1" id="KW-0812">Transmembrane</keyword>
<keyword evidence="1" id="KW-0472">Membrane</keyword>
<feature type="domain" description="DUF4220" evidence="2">
    <location>
        <begin position="49"/>
        <end position="394"/>
    </location>
</feature>
<protein>
    <recommendedName>
        <fullName evidence="2">DUF4220 domain-containing protein</fullName>
    </recommendedName>
</protein>
<feature type="transmembrane region" description="Helical" evidence="1">
    <location>
        <begin position="13"/>
        <end position="35"/>
    </location>
</feature>
<dbReference type="AlphaFoldDB" id="A0ABC9GGG7"/>
<accession>A0ABC9GGG7</accession>
<organism evidence="3 4">
    <name type="scientific">Urochloa decumbens</name>
    <dbReference type="NCBI Taxonomy" id="240449"/>
    <lineage>
        <taxon>Eukaryota</taxon>
        <taxon>Viridiplantae</taxon>
        <taxon>Streptophyta</taxon>
        <taxon>Embryophyta</taxon>
        <taxon>Tracheophyta</taxon>
        <taxon>Spermatophyta</taxon>
        <taxon>Magnoliopsida</taxon>
        <taxon>Liliopsida</taxon>
        <taxon>Poales</taxon>
        <taxon>Poaceae</taxon>
        <taxon>PACMAD clade</taxon>
        <taxon>Panicoideae</taxon>
        <taxon>Panicodae</taxon>
        <taxon>Paniceae</taxon>
        <taxon>Melinidinae</taxon>
        <taxon>Urochloa</taxon>
    </lineage>
</organism>
<dbReference type="Proteomes" id="UP001497457">
    <property type="component" value="Chromosome 9rd"/>
</dbReference>
<reference evidence="3" key="1">
    <citation type="submission" date="2024-10" db="EMBL/GenBank/DDBJ databases">
        <authorList>
            <person name="Ryan C."/>
        </authorList>
    </citation>
    <scope>NUCLEOTIDE SEQUENCE [LARGE SCALE GENOMIC DNA]</scope>
</reference>
<evidence type="ECO:0000313" key="4">
    <source>
        <dbReference type="Proteomes" id="UP001497457"/>
    </source>
</evidence>